<dbReference type="EMBL" id="UPXZ01000017">
    <property type="protein sequence ID" value="VBB44068.1"/>
    <property type="molecule type" value="Genomic_DNA"/>
</dbReference>
<evidence type="ECO:0000313" key="1">
    <source>
        <dbReference type="EMBL" id="VBB44068.1"/>
    </source>
</evidence>
<sequence length="94" mass="10393">MSCKKFGQSHPMLCNLGLAEDGILTFRSKDADKPAASGLQSIVAHMICWGGSEQFSFIVHMNLDKSKAFAISSSTPINYMRCYVPAIFSFRLIK</sequence>
<gene>
    <name evidence="1" type="ORF">TRIP_D240002</name>
</gene>
<dbReference type="AlphaFoldDB" id="A0A653A7Y3"/>
<protein>
    <submittedName>
        <fullName evidence="1">Uncharacterized protein</fullName>
    </submittedName>
</protein>
<name>A0A653A7Y3_9BACT</name>
<accession>A0A653A7Y3</accession>
<proteinExistence type="predicted"/>
<reference evidence="1" key="1">
    <citation type="submission" date="2018-07" db="EMBL/GenBank/DDBJ databases">
        <authorList>
            <consortium name="Genoscope - CEA"/>
            <person name="William W."/>
        </authorList>
    </citation>
    <scope>NUCLEOTIDE SEQUENCE</scope>
    <source>
        <strain evidence="1">IK1</strain>
    </source>
</reference>
<organism evidence="1">
    <name type="scientific">uncultured Paludibacter sp</name>
    <dbReference type="NCBI Taxonomy" id="497635"/>
    <lineage>
        <taxon>Bacteria</taxon>
        <taxon>Pseudomonadati</taxon>
        <taxon>Bacteroidota</taxon>
        <taxon>Bacteroidia</taxon>
        <taxon>Bacteroidales</taxon>
        <taxon>Paludibacteraceae</taxon>
        <taxon>Paludibacter</taxon>
        <taxon>environmental samples</taxon>
    </lineage>
</organism>